<dbReference type="Pfam" id="PF05036">
    <property type="entry name" value="SPOR"/>
    <property type="match status" value="1"/>
</dbReference>
<organism evidence="4 5">
    <name type="scientific">Piscinibacter koreensis</name>
    <dbReference type="NCBI Taxonomy" id="2742824"/>
    <lineage>
        <taxon>Bacteria</taxon>
        <taxon>Pseudomonadati</taxon>
        <taxon>Pseudomonadota</taxon>
        <taxon>Betaproteobacteria</taxon>
        <taxon>Burkholderiales</taxon>
        <taxon>Sphaerotilaceae</taxon>
        <taxon>Piscinibacter</taxon>
    </lineage>
</organism>
<keyword evidence="2" id="KW-0472">Membrane</keyword>
<evidence type="ECO:0000256" key="1">
    <source>
        <dbReference type="SAM" id="MobiDB-lite"/>
    </source>
</evidence>
<dbReference type="EMBL" id="JABWMJ010000002">
    <property type="protein sequence ID" value="NUZ05194.1"/>
    <property type="molecule type" value="Genomic_DNA"/>
</dbReference>
<name>A0A7Y6TVJ8_9BURK</name>
<sequence length="322" mass="32226">MFKSKPDAAPRPAAEPGDPVQQARTRARQRLIGAVVLLVVGIIGFPLVFETQPRPIPVDIPIEIPSKDRAPPLTMPAERAPLHDATPPPEVARADAPIGAAPRARGEDGIITELASEGGREVAPRAAPAASAVGHAAVAAGSSSAASTAPAFSRAASTPARAASTPARAASAPSRPASTPARAASAPTRVASAPARAASAPTRAASAPAGTAATAASDTLRRSASGADDGNRAKALLEGRGASSADASRFVVQVGAFSDAHAARETRQKIERLGLKTYTQVAQTPGGPRVRVRLGPFASRGEADAALSKARAAGLGGVVLGL</sequence>
<keyword evidence="2" id="KW-1133">Transmembrane helix</keyword>
<dbReference type="GO" id="GO:0032506">
    <property type="term" value="P:cytokinetic process"/>
    <property type="evidence" value="ECO:0007669"/>
    <property type="project" value="TreeGrafter"/>
</dbReference>
<dbReference type="RefSeq" id="WP_176066857.1">
    <property type="nucleotide sequence ID" value="NZ_JABWMJ010000002.1"/>
</dbReference>
<dbReference type="PANTHER" id="PTHR38687">
    <property type="entry name" value="CELL DIVISION PROTEIN DEDD-RELATED"/>
    <property type="match status" value="1"/>
</dbReference>
<dbReference type="GO" id="GO:0032153">
    <property type="term" value="C:cell division site"/>
    <property type="evidence" value="ECO:0007669"/>
    <property type="project" value="TreeGrafter"/>
</dbReference>
<keyword evidence="2" id="KW-0812">Transmembrane</keyword>
<proteinExistence type="predicted"/>
<reference evidence="4 5" key="1">
    <citation type="submission" date="2020-06" db="EMBL/GenBank/DDBJ databases">
        <title>Schlegella sp. ID0723 isolated from air conditioner.</title>
        <authorList>
            <person name="Kim D.Y."/>
            <person name="Kim D.-U."/>
        </authorList>
    </citation>
    <scope>NUCLEOTIDE SEQUENCE [LARGE SCALE GENOMIC DNA]</scope>
    <source>
        <strain evidence="4 5">ID0723</strain>
    </source>
</reference>
<feature type="region of interest" description="Disordered" evidence="1">
    <location>
        <begin position="1"/>
        <end position="25"/>
    </location>
</feature>
<dbReference type="Proteomes" id="UP000529637">
    <property type="component" value="Unassembled WGS sequence"/>
</dbReference>
<evidence type="ECO:0000256" key="2">
    <source>
        <dbReference type="SAM" id="Phobius"/>
    </source>
</evidence>
<dbReference type="AlphaFoldDB" id="A0A7Y6TVJ8"/>
<dbReference type="InterPro" id="IPR052521">
    <property type="entry name" value="Cell_div_SPOR-domain"/>
</dbReference>
<feature type="transmembrane region" description="Helical" evidence="2">
    <location>
        <begin position="31"/>
        <end position="49"/>
    </location>
</feature>
<evidence type="ECO:0000313" key="4">
    <source>
        <dbReference type="EMBL" id="NUZ05194.1"/>
    </source>
</evidence>
<dbReference type="PROSITE" id="PS51724">
    <property type="entry name" value="SPOR"/>
    <property type="match status" value="1"/>
</dbReference>
<dbReference type="SUPFAM" id="SSF110997">
    <property type="entry name" value="Sporulation related repeat"/>
    <property type="match status" value="1"/>
</dbReference>
<dbReference type="PANTHER" id="PTHR38687:SF1">
    <property type="entry name" value="CELL DIVISION PROTEIN DEDD"/>
    <property type="match status" value="1"/>
</dbReference>
<evidence type="ECO:0000259" key="3">
    <source>
        <dbReference type="PROSITE" id="PS51724"/>
    </source>
</evidence>
<protein>
    <submittedName>
        <fullName evidence="4">SPOR domain-containing protein</fullName>
    </submittedName>
</protein>
<evidence type="ECO:0000313" key="5">
    <source>
        <dbReference type="Proteomes" id="UP000529637"/>
    </source>
</evidence>
<keyword evidence="5" id="KW-1185">Reference proteome</keyword>
<feature type="domain" description="SPOR" evidence="3">
    <location>
        <begin position="244"/>
        <end position="322"/>
    </location>
</feature>
<dbReference type="GO" id="GO:0042834">
    <property type="term" value="F:peptidoglycan binding"/>
    <property type="evidence" value="ECO:0007669"/>
    <property type="project" value="InterPro"/>
</dbReference>
<comment type="caution">
    <text evidence="4">The sequence shown here is derived from an EMBL/GenBank/DDBJ whole genome shotgun (WGS) entry which is preliminary data.</text>
</comment>
<dbReference type="GO" id="GO:0030428">
    <property type="term" value="C:cell septum"/>
    <property type="evidence" value="ECO:0007669"/>
    <property type="project" value="TreeGrafter"/>
</dbReference>
<accession>A0A7Y6TVJ8</accession>
<gene>
    <name evidence="4" type="ORF">HQN59_05405</name>
</gene>
<feature type="region of interest" description="Disordered" evidence="1">
    <location>
        <begin position="157"/>
        <end position="229"/>
    </location>
</feature>
<dbReference type="Gene3D" id="3.30.70.1070">
    <property type="entry name" value="Sporulation related repeat"/>
    <property type="match status" value="1"/>
</dbReference>
<dbReference type="InterPro" id="IPR007730">
    <property type="entry name" value="SPOR-like_dom"/>
</dbReference>
<feature type="compositionally biased region" description="Low complexity" evidence="1">
    <location>
        <begin position="157"/>
        <end position="217"/>
    </location>
</feature>
<dbReference type="InterPro" id="IPR036680">
    <property type="entry name" value="SPOR-like_sf"/>
</dbReference>